<organism evidence="1">
    <name type="scientific">Siphoviridae sp. ctyU16</name>
    <dbReference type="NCBI Taxonomy" id="2827976"/>
    <lineage>
        <taxon>Viruses</taxon>
        <taxon>Duplodnaviria</taxon>
        <taxon>Heunggongvirae</taxon>
        <taxon>Uroviricota</taxon>
        <taxon>Caudoviricetes</taxon>
    </lineage>
</organism>
<accession>A0A8S5TNZ6</accession>
<dbReference type="EMBL" id="BK032868">
    <property type="protein sequence ID" value="DAF64839.1"/>
    <property type="molecule type" value="Genomic_DNA"/>
</dbReference>
<evidence type="ECO:0000313" key="1">
    <source>
        <dbReference type="EMBL" id="DAF64839.1"/>
    </source>
</evidence>
<name>A0A8S5TNZ6_9CAUD</name>
<sequence>MNFDFSHIGFNVKSKKQSQEDASITQPSEGRKAWHAVNKEESRCNMVEQIQIYRRKELSFIAFYKKTKEGIPLSDIKVEANVELFADRVVDIIYTLLQMRDTEGWAIITTPKRRHKEKNFSEMVTSNVAKEIGMKFYPDAVSAKNRNRIRPQFTIEKDIKEKI</sequence>
<proteinExistence type="predicted"/>
<reference evidence="1" key="1">
    <citation type="journal article" date="2021" name="Proc. Natl. Acad. Sci. U.S.A.">
        <title>A Catalog of Tens of Thousands of Viruses from Human Metagenomes Reveals Hidden Associations with Chronic Diseases.</title>
        <authorList>
            <person name="Tisza M.J."/>
            <person name="Buck C.B."/>
        </authorList>
    </citation>
    <scope>NUCLEOTIDE SEQUENCE</scope>
    <source>
        <strain evidence="1">CtyU16</strain>
    </source>
</reference>
<protein>
    <submittedName>
        <fullName evidence="1">Uncharacterized protein</fullName>
    </submittedName>
</protein>